<name>X0SEV5_9ZZZZ</name>
<comment type="cofactor">
    <cofactor evidence="1">
        <name>Mg(2+)</name>
        <dbReference type="ChEBI" id="CHEBI:18420"/>
    </cofactor>
</comment>
<keyword evidence="2" id="KW-1277">Toxin-antitoxin system</keyword>
<protein>
    <recommendedName>
        <fullName evidence="8">PIN domain-containing protein</fullName>
    </recommendedName>
</protein>
<dbReference type="PANTHER" id="PTHR33653:SF1">
    <property type="entry name" value="RIBONUCLEASE VAPC2"/>
    <property type="match status" value="1"/>
</dbReference>
<dbReference type="CDD" id="cd18741">
    <property type="entry name" value="PIN_VapC4-5_FitB-like"/>
    <property type="match status" value="1"/>
</dbReference>
<dbReference type="GO" id="GO:0004540">
    <property type="term" value="F:RNA nuclease activity"/>
    <property type="evidence" value="ECO:0007669"/>
    <property type="project" value="InterPro"/>
</dbReference>
<proteinExistence type="inferred from homology"/>
<evidence type="ECO:0000256" key="4">
    <source>
        <dbReference type="ARBA" id="ARBA00022723"/>
    </source>
</evidence>
<dbReference type="InterPro" id="IPR029060">
    <property type="entry name" value="PIN-like_dom_sf"/>
</dbReference>
<gene>
    <name evidence="9" type="ORF">S01H1_03701</name>
</gene>
<accession>X0SEV5</accession>
<evidence type="ECO:0000256" key="7">
    <source>
        <dbReference type="ARBA" id="ARBA00038093"/>
    </source>
</evidence>
<dbReference type="EMBL" id="BARS01001997">
    <property type="protein sequence ID" value="GAF79524.1"/>
    <property type="molecule type" value="Genomic_DNA"/>
</dbReference>
<dbReference type="HAMAP" id="MF_00265">
    <property type="entry name" value="VapC_Nob1"/>
    <property type="match status" value="1"/>
</dbReference>
<dbReference type="InterPro" id="IPR050556">
    <property type="entry name" value="Type_II_TA_system_RNase"/>
</dbReference>
<evidence type="ECO:0000313" key="9">
    <source>
        <dbReference type="EMBL" id="GAF79524.1"/>
    </source>
</evidence>
<dbReference type="InterPro" id="IPR022907">
    <property type="entry name" value="VapC_family"/>
</dbReference>
<keyword evidence="6" id="KW-0460">Magnesium</keyword>
<dbReference type="GO" id="GO:0016787">
    <property type="term" value="F:hydrolase activity"/>
    <property type="evidence" value="ECO:0007669"/>
    <property type="project" value="UniProtKB-KW"/>
</dbReference>
<organism evidence="9">
    <name type="scientific">marine sediment metagenome</name>
    <dbReference type="NCBI Taxonomy" id="412755"/>
    <lineage>
        <taxon>unclassified sequences</taxon>
        <taxon>metagenomes</taxon>
        <taxon>ecological metagenomes</taxon>
    </lineage>
</organism>
<dbReference type="GO" id="GO:0046872">
    <property type="term" value="F:metal ion binding"/>
    <property type="evidence" value="ECO:0007669"/>
    <property type="project" value="UniProtKB-KW"/>
</dbReference>
<reference evidence="9" key="1">
    <citation type="journal article" date="2014" name="Front. Microbiol.">
        <title>High frequency of phylogenetically diverse reductive dehalogenase-homologous genes in deep subseafloor sedimentary metagenomes.</title>
        <authorList>
            <person name="Kawai M."/>
            <person name="Futagami T."/>
            <person name="Toyoda A."/>
            <person name="Takaki Y."/>
            <person name="Nishi S."/>
            <person name="Hori S."/>
            <person name="Arai W."/>
            <person name="Tsubouchi T."/>
            <person name="Morono Y."/>
            <person name="Uchiyama I."/>
            <person name="Ito T."/>
            <person name="Fujiyama A."/>
            <person name="Inagaki F."/>
            <person name="Takami H."/>
        </authorList>
    </citation>
    <scope>NUCLEOTIDE SEQUENCE</scope>
    <source>
        <strain evidence="9">Expedition CK06-06</strain>
    </source>
</reference>
<evidence type="ECO:0000259" key="8">
    <source>
        <dbReference type="Pfam" id="PF01850"/>
    </source>
</evidence>
<feature type="domain" description="PIN" evidence="8">
    <location>
        <begin position="4"/>
        <end position="114"/>
    </location>
</feature>
<sequence length="129" mass="14294">MADYLLDTNVLILALRSDPKALDLLDALDRKREHVCISVATRTEILAGMRPHEEERTIELLGSLDNLLVDEITADQAGRLIYQYACQGIQLSFPDALIAATALHHGLTLATTNPKHFLIPDLRLQPLGE</sequence>
<dbReference type="Pfam" id="PF01850">
    <property type="entry name" value="PIN"/>
    <property type="match status" value="1"/>
</dbReference>
<dbReference type="SUPFAM" id="SSF88723">
    <property type="entry name" value="PIN domain-like"/>
    <property type="match status" value="1"/>
</dbReference>
<dbReference type="Gene3D" id="3.40.50.1010">
    <property type="entry name" value="5'-nuclease"/>
    <property type="match status" value="1"/>
</dbReference>
<keyword evidence="5" id="KW-0378">Hydrolase</keyword>
<comment type="similarity">
    <text evidence="7">Belongs to the PINc/VapC protein family.</text>
</comment>
<evidence type="ECO:0000256" key="5">
    <source>
        <dbReference type="ARBA" id="ARBA00022801"/>
    </source>
</evidence>
<dbReference type="PANTHER" id="PTHR33653">
    <property type="entry name" value="RIBONUCLEASE VAPC2"/>
    <property type="match status" value="1"/>
</dbReference>
<comment type="caution">
    <text evidence="9">The sequence shown here is derived from an EMBL/GenBank/DDBJ whole genome shotgun (WGS) entry which is preliminary data.</text>
</comment>
<evidence type="ECO:0000256" key="3">
    <source>
        <dbReference type="ARBA" id="ARBA00022722"/>
    </source>
</evidence>
<keyword evidence="4" id="KW-0479">Metal-binding</keyword>
<evidence type="ECO:0000256" key="2">
    <source>
        <dbReference type="ARBA" id="ARBA00022649"/>
    </source>
</evidence>
<evidence type="ECO:0000256" key="6">
    <source>
        <dbReference type="ARBA" id="ARBA00022842"/>
    </source>
</evidence>
<dbReference type="InterPro" id="IPR002716">
    <property type="entry name" value="PIN_dom"/>
</dbReference>
<evidence type="ECO:0000256" key="1">
    <source>
        <dbReference type="ARBA" id="ARBA00001946"/>
    </source>
</evidence>
<keyword evidence="3" id="KW-0540">Nuclease</keyword>
<dbReference type="AlphaFoldDB" id="X0SEV5"/>